<dbReference type="PROSITE" id="PS00579">
    <property type="entry name" value="RIBOSOMAL_L29"/>
    <property type="match status" value="1"/>
</dbReference>
<evidence type="ECO:0000313" key="6">
    <source>
        <dbReference type="EMBL" id="OGG18873.1"/>
    </source>
</evidence>
<dbReference type="GO" id="GO:0003735">
    <property type="term" value="F:structural constituent of ribosome"/>
    <property type="evidence" value="ECO:0007669"/>
    <property type="project" value="InterPro"/>
</dbReference>
<dbReference type="EMBL" id="MFJK01000013">
    <property type="protein sequence ID" value="OGG18873.1"/>
    <property type="molecule type" value="Genomic_DNA"/>
</dbReference>
<keyword evidence="3 5" id="KW-0687">Ribonucleoprotein</keyword>
<name>A0A1F6A2H8_9BACT</name>
<evidence type="ECO:0000256" key="5">
    <source>
        <dbReference type="HAMAP-Rule" id="MF_00374"/>
    </source>
</evidence>
<dbReference type="GO" id="GO:0006412">
    <property type="term" value="P:translation"/>
    <property type="evidence" value="ECO:0007669"/>
    <property type="project" value="UniProtKB-UniRule"/>
</dbReference>
<dbReference type="AlphaFoldDB" id="A0A1F6A2H8"/>
<dbReference type="NCBIfam" id="TIGR00012">
    <property type="entry name" value="L29"/>
    <property type="match status" value="1"/>
</dbReference>
<gene>
    <name evidence="5" type="primary">rpmC</name>
    <name evidence="6" type="ORF">A2721_03360</name>
</gene>
<comment type="caution">
    <text evidence="6">The sequence shown here is derived from an EMBL/GenBank/DDBJ whole genome shotgun (WGS) entry which is preliminary data.</text>
</comment>
<protein>
    <recommendedName>
        <fullName evidence="4 5">Large ribosomal subunit protein uL29</fullName>
    </recommendedName>
</protein>
<accession>A0A1F6A2H8</accession>
<dbReference type="GO" id="GO:1990904">
    <property type="term" value="C:ribonucleoprotein complex"/>
    <property type="evidence" value="ECO:0007669"/>
    <property type="project" value="UniProtKB-KW"/>
</dbReference>
<reference evidence="6 7" key="1">
    <citation type="journal article" date="2016" name="Nat. Commun.">
        <title>Thousands of microbial genomes shed light on interconnected biogeochemical processes in an aquifer system.</title>
        <authorList>
            <person name="Anantharaman K."/>
            <person name="Brown C.T."/>
            <person name="Hug L.A."/>
            <person name="Sharon I."/>
            <person name="Castelle C.J."/>
            <person name="Probst A.J."/>
            <person name="Thomas B.C."/>
            <person name="Singh A."/>
            <person name="Wilkins M.J."/>
            <person name="Karaoz U."/>
            <person name="Brodie E.L."/>
            <person name="Williams K.H."/>
            <person name="Hubbard S.S."/>
            <person name="Banfield J.F."/>
        </authorList>
    </citation>
    <scope>NUCLEOTIDE SEQUENCE [LARGE SCALE GENOMIC DNA]</scope>
</reference>
<dbReference type="InterPro" id="IPR036049">
    <property type="entry name" value="Ribosomal_uL29_sf"/>
</dbReference>
<comment type="similarity">
    <text evidence="1 5">Belongs to the universal ribosomal protein uL29 family.</text>
</comment>
<dbReference type="InterPro" id="IPR001854">
    <property type="entry name" value="Ribosomal_uL29"/>
</dbReference>
<dbReference type="STRING" id="1798381.A2721_03360"/>
<sequence>MKKKDLTSLTSKSPAELAALRQDLTGQITRARMEIAMHKAKNTNIAKNLKKTLAQLLTIKREKELFEREKGEGRREK</sequence>
<dbReference type="SUPFAM" id="SSF46561">
    <property type="entry name" value="Ribosomal protein L29 (L29p)"/>
    <property type="match status" value="1"/>
</dbReference>
<evidence type="ECO:0000313" key="7">
    <source>
        <dbReference type="Proteomes" id="UP000177871"/>
    </source>
</evidence>
<dbReference type="Proteomes" id="UP000177871">
    <property type="component" value="Unassembled WGS sequence"/>
</dbReference>
<proteinExistence type="inferred from homology"/>
<keyword evidence="2 5" id="KW-0689">Ribosomal protein</keyword>
<evidence type="ECO:0000256" key="3">
    <source>
        <dbReference type="ARBA" id="ARBA00023274"/>
    </source>
</evidence>
<dbReference type="GO" id="GO:0005840">
    <property type="term" value="C:ribosome"/>
    <property type="evidence" value="ECO:0007669"/>
    <property type="project" value="UniProtKB-KW"/>
</dbReference>
<dbReference type="Pfam" id="PF00831">
    <property type="entry name" value="Ribosomal_L29"/>
    <property type="match status" value="1"/>
</dbReference>
<dbReference type="Gene3D" id="1.10.287.310">
    <property type="match status" value="1"/>
</dbReference>
<dbReference type="InterPro" id="IPR018254">
    <property type="entry name" value="Ribosomal_uL29_CS"/>
</dbReference>
<evidence type="ECO:0000256" key="1">
    <source>
        <dbReference type="ARBA" id="ARBA00009254"/>
    </source>
</evidence>
<dbReference type="HAMAP" id="MF_00374">
    <property type="entry name" value="Ribosomal_uL29"/>
    <property type="match status" value="1"/>
</dbReference>
<evidence type="ECO:0000256" key="4">
    <source>
        <dbReference type="ARBA" id="ARBA00035204"/>
    </source>
</evidence>
<organism evidence="6 7">
    <name type="scientific">Candidatus Gottesmanbacteria bacterium RIFCSPHIGHO2_01_FULL_47_48</name>
    <dbReference type="NCBI Taxonomy" id="1798381"/>
    <lineage>
        <taxon>Bacteria</taxon>
        <taxon>Candidatus Gottesmaniibacteriota</taxon>
    </lineage>
</organism>
<evidence type="ECO:0000256" key="2">
    <source>
        <dbReference type="ARBA" id="ARBA00022980"/>
    </source>
</evidence>